<feature type="domain" description="IPT/TIG" evidence="4">
    <location>
        <begin position="730"/>
        <end position="818"/>
    </location>
</feature>
<evidence type="ECO:0000256" key="1">
    <source>
        <dbReference type="ARBA" id="ARBA00022729"/>
    </source>
</evidence>
<feature type="chain" id="PRO_5018178728" description="Staphylococcus aureus surface protein A" evidence="3">
    <location>
        <begin position="26"/>
        <end position="2543"/>
    </location>
</feature>
<dbReference type="EMBL" id="OVEO01000007">
    <property type="protein sequence ID" value="SPQ97266.1"/>
    <property type="molecule type" value="Genomic_DNA"/>
</dbReference>
<dbReference type="InterPro" id="IPR013320">
    <property type="entry name" value="ConA-like_dom_sf"/>
</dbReference>
<dbReference type="Gene3D" id="2.60.120.200">
    <property type="match status" value="1"/>
</dbReference>
<reference evidence="6 7" key="1">
    <citation type="submission" date="2018-03" db="EMBL/GenBank/DDBJ databases">
        <authorList>
            <person name="Fogelqvist J."/>
        </authorList>
    </citation>
    <scope>NUCLEOTIDE SEQUENCE [LARGE SCALE GENOMIC DNA]</scope>
</reference>
<dbReference type="Pfam" id="PF01833">
    <property type="entry name" value="TIG"/>
    <property type="match status" value="21"/>
</dbReference>
<dbReference type="CDD" id="cd00603">
    <property type="entry name" value="IPT_PCSR"/>
    <property type="match status" value="2"/>
</dbReference>
<feature type="domain" description="IPT/TIG" evidence="4">
    <location>
        <begin position="820"/>
        <end position="905"/>
    </location>
</feature>
<dbReference type="Pfam" id="PF13385">
    <property type="entry name" value="Laminin_G_3"/>
    <property type="match status" value="1"/>
</dbReference>
<evidence type="ECO:0008006" key="8">
    <source>
        <dbReference type="Google" id="ProtNLM"/>
    </source>
</evidence>
<dbReference type="SMART" id="SM00560">
    <property type="entry name" value="LamGL"/>
    <property type="match status" value="1"/>
</dbReference>
<keyword evidence="6" id="KW-0496">Mitochondrion</keyword>
<dbReference type="InterPro" id="IPR013783">
    <property type="entry name" value="Ig-like_fold"/>
</dbReference>
<feature type="signal peptide" evidence="3">
    <location>
        <begin position="1"/>
        <end position="25"/>
    </location>
</feature>
<dbReference type="InterPro" id="IPR006558">
    <property type="entry name" value="LamG-like"/>
</dbReference>
<evidence type="ECO:0000313" key="7">
    <source>
        <dbReference type="Proteomes" id="UP000290189"/>
    </source>
</evidence>
<feature type="domain" description="IPT/TIG" evidence="4">
    <location>
        <begin position="2076"/>
        <end position="2161"/>
    </location>
</feature>
<dbReference type="CDD" id="cd00102">
    <property type="entry name" value="IPT"/>
    <property type="match status" value="10"/>
</dbReference>
<dbReference type="InterPro" id="IPR002909">
    <property type="entry name" value="IPT_dom"/>
</dbReference>
<dbReference type="SUPFAM" id="SSF49899">
    <property type="entry name" value="Concanavalin A-like lectins/glucanases"/>
    <property type="match status" value="1"/>
</dbReference>
<feature type="domain" description="IPT/TIG" evidence="4">
    <location>
        <begin position="1804"/>
        <end position="1891"/>
    </location>
</feature>
<sequence>MMRHPRTSFAVILSAFCLPVYLVRSSPIAGTAGYALQFDGLTTNVTSAESCNRDVNFVHNCTTTGGLASFTIMSWVEVNVNRNVTLAHKDGEWRVDIISGVAVRVRLPSGFDKNFALVSGVGVWVHVALVFTSGQISVLENGVLTSSVNTIAYRSPSASGKPLYVGVGSDSTLKFNGTMDEFRIYASALSTQVISDAMDYPDIVVPATLILRWTFDSRSSPVSDSSGNFNAGTVSGTTAWPVSGCGYGTSVIAYPNQDQIIILNGTGTIALVQVMSLPTPSGAALYQCSGSWARGSNIRAGNVITGPDNRIIFSAATSGSYTFLFRVSDGASASANATLTVNVISVNSLVTSVGDVQPLNVSFLANSILDSALIGNRNVECLVEADRGIIVLQSYSGLSKNSGTPSGVFNYSGTVTAMNNAISDVLYTRDPYFSGLDVVHWQVDGFGSSTYGGRIQKKQRFDLHVTIGQASNIDGISPTFGPPSGGTVVTLSGSDFATGMQCRWSSGHVYTATVQSISTATCPSPPGVLGSNVTVQAETNSTSSMLPFAYRAMPTVSSVSPNISEIKGGSVVTVTGSNFFQHPSLACRWSNYTWSVPATLLSTTHLSCVTPPKLVAGYTRLSITDNGVDWTPDVLPFTYINNVEITAVVPREGPSDATAVVTIVGTNFMPTSTLLCSFGGRQSLVAPTFVSNTSILCTAPSFTAGSVAVEVTLNGQQYTSSGAQYEYLAESNITAVWPDVGPQSGQVNVTLFGEHFVTTGRSQIYCQWGSGIYTNATIISSSTAECVSPVVNVNGTYFLSLTNKLYWSTSNSMEFTIYPVSVVSSVYPSISTTAGGTIVTVSGAGFQSSALLRCGFASGVASQASFDSSTRVKCSVPPHGSASTFSFRFSNGYVNLYQTTQFNFVVTNAITVTRATISTASVNGGAWVTVIGTTFVNQSSLACSFKSYSVLSEYVVSAVFLNSTAISCRSPKVPQPMAVNLTVANDGQVFSSNFLLFNFQHPTSLSNVYPDYGSAGAIVNVTGAGFLPTTTQCRFGVIVVPASYMSSTKVLCTAPTQSSSGDVILSVSSNSGAEWSTFTLPFTYVAYQPTLTSIIPPRGPVYGGTPITAIGSNFTKSSSSAVCRFGSVTSPAKWVSSTTISCTSPAANSAGNVGLAVSDNAVQFTGTANFTYEDPLTYISVSPTNGTVLGGTIVTIAAISFVNSSLSMWCQFIGTPNAIVLATFLTSSSVSCRTPSQATPGSVTIKVTDNIGRDFTGLGIVFAYTANPQILTVSPSSAPANGRSSWANITGVGFAPSSALRCRYGGAQLSVQTVYVSSTSVRCLSPVIVSPQSSAMFIEVTLNGVDYTSGQVAYYFTSLPVISSLSLSRGALTGGSLLTIRGSYFTATQDMVCKFGATQFITATVTSSTELVCRTPSVSVPGLVTVEISSNAQDYSAQGFTFMYVATPRVTSTIPDHGKSKGGTVVTVLGVAFGNVTSCVFGGIIVSASTINSSSVICTTPGGMPNTEASLEVSVNSGADVSVSSPQVTFLYRDFPVITDFFPRSKPVAGGGSSVNVTGTGFRLPTVLLSFAGVHNPVAATFISSTVVRVTVPPVVSPGPVIVEVSTNGQEFSDYGKTFLYDPNLSVTSVIPSHGGLSGGYPVTVFGSGFMNATHATTLGTLCRFGTVVTSSYRYLTATSAVCTAPASASGTGAVHVDLTSNGVDFSSSTVLFTYLVDPTIVSIVPNYGSLSGGTLLSIACAGVSNASTLLCCFDSTWFLPATFRNSTLIQCRTPTLNASTSLLRITSNGWQWSLPITYFTQMDPNITSIFPNLVDPYRSGTLLTISGSNFVQRAADTMLCLFGGPAAGIRSVATFVSEGTMTCATPMPMYPGSFTVELTFNGVDFTQDGVVVVFHPFIAITSLSPSYGYANVTSVTITGTRFINSSNLVCMFGAKRSMPVKFIDSNHVICSAPAQGLGSVAVRLSVNGIEFTNTSATFTYISQPTIYGITSANWPLSNLGTSTVTVTGNYLTAGTVWCRFKNALGSSIMVNATTLSPGSSIECQSPVGALVPQTLSITSNGHDFFDMAGLTYAAFPTLSYTYPEFGFTRGGTSLTVYGSGFTEGCIVFFTSANVNVSTTFVSSTMLTVSTPASATGFSSVEIAPATLAQRSQSTVQFRFDDVITVTSLLPATGFAGSLITVVGTNFISSFGLRCKFGQKAVSAVYLSTSLLLCTAPLQSSPQGDVTVEVSNNAQDFSNSVLGGQTLLTVCGFNFVNSSSLTCGFGSGFAVPASFVQSGNLADGNVTCATCMSPAFLHGSSSVSVTMSNNAQDYSSDSATFAYVALPGLSSVVPSLIPQSSKSSVSVQGTAFISNSLVCRWNGTTISAATSVSSTLVICQAPLFGTTGIVTLDVSNGGANFSNQLTLEVYADITLTSVTQSFATSTVTVTGTGFVRTPLLSCLFGAETPVSAVCGATLSSSSSTPVRVQVEGLSLSAGALDTLAPTATISGILPVTGTTDTLITRIAVGVSPNCLDLPANGSLRILEVYTAPRITSFSPNVIV</sequence>
<feature type="domain" description="IPT/TIG" evidence="4">
    <location>
        <begin position="2165"/>
        <end position="2250"/>
    </location>
</feature>
<feature type="domain" description="IPT/TIG" evidence="4">
    <location>
        <begin position="1901"/>
        <end position="1982"/>
    </location>
</feature>
<accession>A0A3P3YAR8</accession>
<keyword evidence="2" id="KW-1015">Disulfide bond</keyword>
<organism evidence="6 7">
    <name type="scientific">Plasmodiophora brassicae</name>
    <name type="common">Clubroot disease agent</name>
    <dbReference type="NCBI Taxonomy" id="37360"/>
    <lineage>
        <taxon>Eukaryota</taxon>
        <taxon>Sar</taxon>
        <taxon>Rhizaria</taxon>
        <taxon>Endomyxa</taxon>
        <taxon>Phytomyxea</taxon>
        <taxon>Plasmodiophorida</taxon>
        <taxon>Plasmodiophoridae</taxon>
        <taxon>Plasmodiophora</taxon>
    </lineage>
</organism>
<feature type="domain" description="IPT/TIG" evidence="4">
    <location>
        <begin position="553"/>
        <end position="640"/>
    </location>
</feature>
<evidence type="ECO:0000259" key="4">
    <source>
        <dbReference type="SMART" id="SM00429"/>
    </source>
</evidence>
<dbReference type="PANTHER" id="PTHR46769:SF2">
    <property type="entry name" value="FIBROCYSTIN-L ISOFORM 2 PRECURSOR-RELATED"/>
    <property type="match status" value="1"/>
</dbReference>
<feature type="domain" description="IPT/TIG" evidence="4">
    <location>
        <begin position="909"/>
        <end position="1000"/>
    </location>
</feature>
<dbReference type="InterPro" id="IPR052387">
    <property type="entry name" value="Fibrocystin"/>
</dbReference>
<feature type="domain" description="LamG-like jellyroll fold" evidence="5">
    <location>
        <begin position="68"/>
        <end position="192"/>
    </location>
</feature>
<dbReference type="InterPro" id="IPR014756">
    <property type="entry name" value="Ig_E-set"/>
</dbReference>
<feature type="domain" description="IPT/TIG" evidence="4">
    <location>
        <begin position="1175"/>
        <end position="1265"/>
    </location>
</feature>
<feature type="domain" description="IPT/TIG" evidence="4">
    <location>
        <begin position="1359"/>
        <end position="1443"/>
    </location>
</feature>
<evidence type="ECO:0000256" key="2">
    <source>
        <dbReference type="ARBA" id="ARBA00023157"/>
    </source>
</evidence>
<feature type="domain" description="IPT/TIG" evidence="4">
    <location>
        <begin position="1267"/>
        <end position="1357"/>
    </location>
</feature>
<dbReference type="PANTHER" id="PTHR46769">
    <property type="entry name" value="POLYCYSTIC KIDNEY AND HEPATIC DISEASE 1 (AUTOSOMAL RECESSIVE)-LIKE 1"/>
    <property type="match status" value="1"/>
</dbReference>
<name>A0A3P3YAR8_PLABS</name>
<geneLocation type="mitochondrion" evidence="6"/>
<feature type="domain" description="IPT/TIG" evidence="4">
    <location>
        <begin position="642"/>
        <end position="728"/>
    </location>
</feature>
<feature type="domain" description="IPT/TIG" evidence="4">
    <location>
        <begin position="1624"/>
        <end position="1716"/>
    </location>
</feature>
<evidence type="ECO:0000256" key="3">
    <source>
        <dbReference type="SAM" id="SignalP"/>
    </source>
</evidence>
<feature type="domain" description="IPT/TIG" evidence="4">
    <location>
        <begin position="1718"/>
        <end position="1800"/>
    </location>
</feature>
<proteinExistence type="predicted"/>
<feature type="domain" description="IPT/TIG" evidence="4">
    <location>
        <begin position="470"/>
        <end position="551"/>
    </location>
</feature>
<evidence type="ECO:0000313" key="6">
    <source>
        <dbReference type="EMBL" id="SPQ97266.1"/>
    </source>
</evidence>
<feature type="domain" description="IPT/TIG" evidence="4">
    <location>
        <begin position="1088"/>
        <end position="1173"/>
    </location>
</feature>
<protein>
    <recommendedName>
        <fullName evidence="8">Staphylococcus aureus surface protein A</fullName>
    </recommendedName>
</protein>
<keyword evidence="1 3" id="KW-0732">Signal</keyword>
<dbReference type="Proteomes" id="UP000290189">
    <property type="component" value="Unassembled WGS sequence"/>
</dbReference>
<feature type="domain" description="IPT/TIG" evidence="4">
    <location>
        <begin position="1447"/>
        <end position="1533"/>
    </location>
</feature>
<dbReference type="SMART" id="SM00429">
    <property type="entry name" value="IPT"/>
    <property type="match status" value="18"/>
</dbReference>
<evidence type="ECO:0000259" key="5">
    <source>
        <dbReference type="SMART" id="SM00560"/>
    </source>
</evidence>
<dbReference type="Gene3D" id="2.60.40.10">
    <property type="entry name" value="Immunoglobulins"/>
    <property type="match status" value="22"/>
</dbReference>
<feature type="domain" description="IPT/TIG" evidence="4">
    <location>
        <begin position="1535"/>
        <end position="1622"/>
    </location>
</feature>
<gene>
    <name evidence="6" type="ORF">PLBR_LOCUS4481</name>
</gene>
<dbReference type="SUPFAM" id="SSF81296">
    <property type="entry name" value="E set domains"/>
    <property type="match status" value="21"/>
</dbReference>